<evidence type="ECO:0000313" key="3">
    <source>
        <dbReference type="Proteomes" id="UP000196102"/>
    </source>
</evidence>
<reference evidence="3" key="1">
    <citation type="journal article" date="2017" name="Proc. Natl. Acad. Sci. U.S.A.">
        <title>Simulation of Deepwater Horizon oil plume reveals substrate specialization within a complex community of hydrocarbon-degraders.</title>
        <authorList>
            <person name="Hu P."/>
            <person name="Dubinsky E.A."/>
            <person name="Probst A.J."/>
            <person name="Wang J."/>
            <person name="Sieber C.M.K."/>
            <person name="Tom L.M."/>
            <person name="Gardinali P."/>
            <person name="Banfield J.F."/>
            <person name="Atlas R.M."/>
            <person name="Andersen G.L."/>
        </authorList>
    </citation>
    <scope>NUCLEOTIDE SEQUENCE [LARGE SCALE GENOMIC DNA]</scope>
</reference>
<keyword evidence="1" id="KW-0732">Signal</keyword>
<dbReference type="InterPro" id="IPR036680">
    <property type="entry name" value="SPOR-like_sf"/>
</dbReference>
<accession>A0A1Z8BJQ2</accession>
<dbReference type="GO" id="GO:0003743">
    <property type="term" value="F:translation initiation factor activity"/>
    <property type="evidence" value="ECO:0007669"/>
    <property type="project" value="UniProtKB-KW"/>
</dbReference>
<proteinExistence type="predicted"/>
<feature type="chain" id="PRO_5012622545" evidence="1">
    <location>
        <begin position="25"/>
        <end position="124"/>
    </location>
</feature>
<name>A0A1Z8BJQ2_9FLAO</name>
<keyword evidence="2" id="KW-0396">Initiation factor</keyword>
<dbReference type="Gene3D" id="3.30.70.1070">
    <property type="entry name" value="Sporulation related repeat"/>
    <property type="match status" value="1"/>
</dbReference>
<dbReference type="Proteomes" id="UP000196102">
    <property type="component" value="Unassembled WGS sequence"/>
</dbReference>
<evidence type="ECO:0000313" key="2">
    <source>
        <dbReference type="EMBL" id="OUS22821.1"/>
    </source>
</evidence>
<dbReference type="AlphaFoldDB" id="A0A1Z8BJQ2"/>
<dbReference type="RefSeq" id="WP_303685316.1">
    <property type="nucleotide sequence ID" value="NZ_CAJXYO010000090.1"/>
</dbReference>
<protein>
    <submittedName>
        <fullName evidence="2">Translation initiation factor IF-2</fullName>
    </submittedName>
</protein>
<keyword evidence="2" id="KW-0648">Protein biosynthesis</keyword>
<sequence>MTIKQLKNSLSIIALLLIVSQGFAQENRPVKKQKVDELVSTKIAMDKAGDFKDRFTIQLFYGERNKAIATKQKYDRLNMPWKSELKWESPYHKIWVGTFRSRLEADRALLKIKEEYKDAFILKP</sequence>
<evidence type="ECO:0000256" key="1">
    <source>
        <dbReference type="SAM" id="SignalP"/>
    </source>
</evidence>
<dbReference type="EMBL" id="MAAX01000001">
    <property type="protein sequence ID" value="OUS22821.1"/>
    <property type="molecule type" value="Genomic_DNA"/>
</dbReference>
<gene>
    <name evidence="2" type="ORF">A9Q93_00015</name>
</gene>
<comment type="caution">
    <text evidence="2">The sequence shown here is derived from an EMBL/GenBank/DDBJ whole genome shotgun (WGS) entry which is preliminary data.</text>
</comment>
<dbReference type="GO" id="GO:0042834">
    <property type="term" value="F:peptidoglycan binding"/>
    <property type="evidence" value="ECO:0007669"/>
    <property type="project" value="InterPro"/>
</dbReference>
<feature type="signal peptide" evidence="1">
    <location>
        <begin position="1"/>
        <end position="24"/>
    </location>
</feature>
<organism evidence="2 3">
    <name type="scientific">Nonlabens dokdonensis</name>
    <dbReference type="NCBI Taxonomy" id="328515"/>
    <lineage>
        <taxon>Bacteria</taxon>
        <taxon>Pseudomonadati</taxon>
        <taxon>Bacteroidota</taxon>
        <taxon>Flavobacteriia</taxon>
        <taxon>Flavobacteriales</taxon>
        <taxon>Flavobacteriaceae</taxon>
        <taxon>Nonlabens</taxon>
    </lineage>
</organism>